<dbReference type="AlphaFoldDB" id="A0A1Y2H6D0"/>
<dbReference type="Proteomes" id="UP000193411">
    <property type="component" value="Unassembled WGS sequence"/>
</dbReference>
<dbReference type="InterPro" id="IPR025368">
    <property type="entry name" value="DUF4272"/>
</dbReference>
<name>A0A1Y2H6D0_9FUNG</name>
<gene>
    <name evidence="1" type="ORF">BCR44DRAFT_115872</name>
</gene>
<keyword evidence="2" id="KW-1185">Reference proteome</keyword>
<evidence type="ECO:0000313" key="1">
    <source>
        <dbReference type="EMBL" id="ORZ30126.1"/>
    </source>
</evidence>
<accession>A0A1Y2H6D0</accession>
<evidence type="ECO:0000313" key="2">
    <source>
        <dbReference type="Proteomes" id="UP000193411"/>
    </source>
</evidence>
<dbReference type="OrthoDB" id="2103572at2759"/>
<sequence>MATVDGPIHTAVNTATQGFRLQPASSVAARAAASHLLLSRWGLEHMLNDATHARPDFNDAIRAQTKDKVAEANEALMASAHMLTFTPVEKTFLNQPLGSVAEGHAEAMAAMVELEGRWESFGVLLWSLGLIPSAPAHTHRFEMPQLLGATGIVPAKKESIERFLSQAHTLRPEPQLVAELNKAEAWYWRARAQVLLSLKQAIDDPSCDTKDNLTKLPKALKDMAKKIDVSILYATSRGLQDGLIDEAVGDDFGIPDAAQAGQGKPGWKRYADGSETEWATMRLIAENRLAAFGWLMAGRDWDVNRDDISFVNHMSSLWQPAADEQ</sequence>
<proteinExistence type="predicted"/>
<reference evidence="1 2" key="1">
    <citation type="submission" date="2016-07" db="EMBL/GenBank/DDBJ databases">
        <title>Pervasive Adenine N6-methylation of Active Genes in Fungi.</title>
        <authorList>
            <consortium name="DOE Joint Genome Institute"/>
            <person name="Mondo S.J."/>
            <person name="Dannebaum R.O."/>
            <person name="Kuo R.C."/>
            <person name="Labutti K."/>
            <person name="Haridas S."/>
            <person name="Kuo A."/>
            <person name="Salamov A."/>
            <person name="Ahrendt S.R."/>
            <person name="Lipzen A."/>
            <person name="Sullivan W."/>
            <person name="Andreopoulos W.B."/>
            <person name="Clum A."/>
            <person name="Lindquist E."/>
            <person name="Daum C."/>
            <person name="Ramamoorthy G.K."/>
            <person name="Gryganskyi A."/>
            <person name="Culley D."/>
            <person name="Magnuson J.K."/>
            <person name="James T.Y."/>
            <person name="O'Malley M.A."/>
            <person name="Stajich J.E."/>
            <person name="Spatafora J.W."/>
            <person name="Visel A."/>
            <person name="Grigoriev I.V."/>
        </authorList>
    </citation>
    <scope>NUCLEOTIDE SEQUENCE [LARGE SCALE GENOMIC DNA]</scope>
    <source>
        <strain evidence="1 2">PL171</strain>
    </source>
</reference>
<comment type="caution">
    <text evidence="1">The sequence shown here is derived from an EMBL/GenBank/DDBJ whole genome shotgun (WGS) entry which is preliminary data.</text>
</comment>
<protein>
    <submittedName>
        <fullName evidence="1">Uncharacterized protein</fullName>
    </submittedName>
</protein>
<organism evidence="1 2">
    <name type="scientific">Catenaria anguillulae PL171</name>
    <dbReference type="NCBI Taxonomy" id="765915"/>
    <lineage>
        <taxon>Eukaryota</taxon>
        <taxon>Fungi</taxon>
        <taxon>Fungi incertae sedis</taxon>
        <taxon>Blastocladiomycota</taxon>
        <taxon>Blastocladiomycetes</taxon>
        <taxon>Blastocladiales</taxon>
        <taxon>Catenariaceae</taxon>
        <taxon>Catenaria</taxon>
    </lineage>
</organism>
<dbReference type="Pfam" id="PF14094">
    <property type="entry name" value="DUF4272"/>
    <property type="match status" value="1"/>
</dbReference>
<dbReference type="EMBL" id="MCFL01000100">
    <property type="protein sequence ID" value="ORZ30126.1"/>
    <property type="molecule type" value="Genomic_DNA"/>
</dbReference>